<keyword evidence="3" id="KW-1185">Reference proteome</keyword>
<keyword evidence="1" id="KW-0472">Membrane</keyword>
<name>A0A540KI95_MALBA</name>
<reference evidence="2 3" key="1">
    <citation type="journal article" date="2019" name="G3 (Bethesda)">
        <title>Sequencing of a Wild Apple (Malus baccata) Genome Unravels the Differences Between Cultivated and Wild Apple Species Regarding Disease Resistance and Cold Tolerance.</title>
        <authorList>
            <person name="Chen X."/>
        </authorList>
    </citation>
    <scope>NUCLEOTIDE SEQUENCE [LARGE SCALE GENOMIC DNA]</scope>
    <source>
        <strain evidence="3">cv. Shandingzi</strain>
        <tissue evidence="2">Leaves</tissue>
    </source>
</reference>
<evidence type="ECO:0000256" key="1">
    <source>
        <dbReference type="SAM" id="Phobius"/>
    </source>
</evidence>
<feature type="transmembrane region" description="Helical" evidence="1">
    <location>
        <begin position="192"/>
        <end position="212"/>
    </location>
</feature>
<gene>
    <name evidence="2" type="ORF">C1H46_040511</name>
</gene>
<organism evidence="2 3">
    <name type="scientific">Malus baccata</name>
    <name type="common">Siberian crab apple</name>
    <name type="synonym">Pyrus baccata</name>
    <dbReference type="NCBI Taxonomy" id="106549"/>
    <lineage>
        <taxon>Eukaryota</taxon>
        <taxon>Viridiplantae</taxon>
        <taxon>Streptophyta</taxon>
        <taxon>Embryophyta</taxon>
        <taxon>Tracheophyta</taxon>
        <taxon>Spermatophyta</taxon>
        <taxon>Magnoliopsida</taxon>
        <taxon>eudicotyledons</taxon>
        <taxon>Gunneridae</taxon>
        <taxon>Pentapetalae</taxon>
        <taxon>rosids</taxon>
        <taxon>fabids</taxon>
        <taxon>Rosales</taxon>
        <taxon>Rosaceae</taxon>
        <taxon>Amygdaloideae</taxon>
        <taxon>Maleae</taxon>
        <taxon>Malus</taxon>
    </lineage>
</organism>
<keyword evidence="1" id="KW-0812">Transmembrane</keyword>
<dbReference type="Proteomes" id="UP000315295">
    <property type="component" value="Unassembled WGS sequence"/>
</dbReference>
<dbReference type="EMBL" id="VIEB01001234">
    <property type="protein sequence ID" value="TQD73941.1"/>
    <property type="molecule type" value="Genomic_DNA"/>
</dbReference>
<feature type="transmembrane region" description="Helical" evidence="1">
    <location>
        <begin position="136"/>
        <end position="157"/>
    </location>
</feature>
<sequence length="261" mass="29296">MDGSVMGQDFLSASVQVLCDRMASRELRDLFSQGDLDYDSLDRLRGKLSTLCAVLNYVKQQQVTNPAPDLWDERPASSFLFGVEYGSGSSPNKEIYEIRDGKKAASAEWPFLFISLCLEILSVACDQASSPSKPRYALFGMLLAIVGVLICVLEFIYKGIKGRVELRRWGKLWWFYYPPPPCYKPLGTVVEISGLIGGIAQCVTSIIQYVYFSQHLDSPFKVSLYPAILVICLITSRLSKDRRWIREGAGAYKLTKSKMVD</sequence>
<evidence type="ECO:0000313" key="3">
    <source>
        <dbReference type="Proteomes" id="UP000315295"/>
    </source>
</evidence>
<comment type="caution">
    <text evidence="2">The sequence shown here is derived from an EMBL/GenBank/DDBJ whole genome shotgun (WGS) entry which is preliminary data.</text>
</comment>
<accession>A0A540KI95</accession>
<evidence type="ECO:0000313" key="2">
    <source>
        <dbReference type="EMBL" id="TQD73941.1"/>
    </source>
</evidence>
<keyword evidence="1" id="KW-1133">Transmembrane helix</keyword>
<feature type="transmembrane region" description="Helical" evidence="1">
    <location>
        <begin position="218"/>
        <end position="236"/>
    </location>
</feature>
<dbReference type="STRING" id="106549.A0A540KI95"/>
<proteinExistence type="predicted"/>
<protein>
    <submittedName>
        <fullName evidence="2">Uncharacterized protein</fullName>
    </submittedName>
</protein>
<dbReference type="PANTHER" id="PTHR48473:SF1">
    <property type="entry name" value="TIR DOMAIN-CONTAINING PROTEIN"/>
    <property type="match status" value="1"/>
</dbReference>
<dbReference type="PANTHER" id="PTHR48473">
    <property type="entry name" value="TIR DOMAIN-CONTAINING PROTEIN"/>
    <property type="match status" value="1"/>
</dbReference>
<dbReference type="AlphaFoldDB" id="A0A540KI95"/>